<protein>
    <submittedName>
        <fullName evidence="4">Flagellar biosynthesis protein FlhG</fullName>
    </submittedName>
</protein>
<keyword evidence="4" id="KW-0969">Cilium</keyword>
<keyword evidence="1" id="KW-0547">Nucleotide-binding</keyword>
<keyword evidence="2" id="KW-0067">ATP-binding</keyword>
<dbReference type="PANTHER" id="PTHR43384">
    <property type="entry name" value="SEPTUM SITE-DETERMINING PROTEIN MIND HOMOLOG, CHLOROPLASTIC-RELATED"/>
    <property type="match status" value="1"/>
</dbReference>
<dbReference type="STRING" id="639282.DEFDS_0416"/>
<dbReference type="CDD" id="cd02038">
    <property type="entry name" value="FlhG-like"/>
    <property type="match status" value="1"/>
</dbReference>
<dbReference type="eggNOG" id="COG0455">
    <property type="taxonomic scope" value="Bacteria"/>
</dbReference>
<dbReference type="EMBL" id="AP011529">
    <property type="protein sequence ID" value="BAI79910.1"/>
    <property type="molecule type" value="Genomic_DNA"/>
</dbReference>
<accession>D3PBD7</accession>
<dbReference type="GO" id="GO:0016887">
    <property type="term" value="F:ATP hydrolysis activity"/>
    <property type="evidence" value="ECO:0007669"/>
    <property type="project" value="TreeGrafter"/>
</dbReference>
<dbReference type="Proteomes" id="UP000001520">
    <property type="component" value="Chromosome"/>
</dbReference>
<dbReference type="InterPro" id="IPR027417">
    <property type="entry name" value="P-loop_NTPase"/>
</dbReference>
<dbReference type="GO" id="GO:0051782">
    <property type="term" value="P:negative regulation of cell division"/>
    <property type="evidence" value="ECO:0007669"/>
    <property type="project" value="TreeGrafter"/>
</dbReference>
<dbReference type="Pfam" id="PF01656">
    <property type="entry name" value="CbiA"/>
    <property type="match status" value="1"/>
</dbReference>
<dbReference type="Gene3D" id="3.40.50.300">
    <property type="entry name" value="P-loop containing nucleotide triphosphate hydrolases"/>
    <property type="match status" value="1"/>
</dbReference>
<dbReference type="HOGENOM" id="CLU_037612_0_0_0"/>
<dbReference type="GO" id="GO:0009898">
    <property type="term" value="C:cytoplasmic side of plasma membrane"/>
    <property type="evidence" value="ECO:0007669"/>
    <property type="project" value="TreeGrafter"/>
</dbReference>
<dbReference type="KEGG" id="ddf:DEFDS_0416"/>
<evidence type="ECO:0000313" key="4">
    <source>
        <dbReference type="EMBL" id="BAI79910.1"/>
    </source>
</evidence>
<dbReference type="PIRSF" id="PIRSF003092">
    <property type="entry name" value="MinD"/>
    <property type="match status" value="1"/>
</dbReference>
<name>D3PBD7_DEFDS</name>
<dbReference type="AlphaFoldDB" id="D3PBD7"/>
<dbReference type="InterPro" id="IPR033875">
    <property type="entry name" value="FlhG"/>
</dbReference>
<reference evidence="4 5" key="1">
    <citation type="journal article" date="2010" name="DNA Res.">
        <title>Bacterial lifestyle in a deep-sea hydrothermal vent chimney revealed by the genome sequence of the thermophilic bacterium Deferribacter desulfuricans SSM1.</title>
        <authorList>
            <person name="Takaki Y."/>
            <person name="Shimamura S."/>
            <person name="Nakagawa S."/>
            <person name="Fukuhara Y."/>
            <person name="Horikawa H."/>
            <person name="Ankai A."/>
            <person name="Harada T."/>
            <person name="Hosoyama A."/>
            <person name="Oguchi A."/>
            <person name="Fukui S."/>
            <person name="Fujita N."/>
            <person name="Takami H."/>
            <person name="Takai K."/>
        </authorList>
    </citation>
    <scope>NUCLEOTIDE SEQUENCE [LARGE SCALE GENOMIC DNA]</scope>
    <source>
        <strain evidence="5">DSM 14783 / JCM 11476 / NBRC 101012 / SSM1</strain>
    </source>
</reference>
<keyword evidence="4" id="KW-0966">Cell projection</keyword>
<dbReference type="InterPro" id="IPR050625">
    <property type="entry name" value="ParA/MinD_ATPase"/>
</dbReference>
<evidence type="ECO:0000256" key="1">
    <source>
        <dbReference type="ARBA" id="ARBA00022741"/>
    </source>
</evidence>
<dbReference type="PANTHER" id="PTHR43384:SF4">
    <property type="entry name" value="CELLULOSE BIOSYNTHESIS PROTEIN BCSQ-RELATED"/>
    <property type="match status" value="1"/>
</dbReference>
<keyword evidence="4" id="KW-0282">Flagellum</keyword>
<organism evidence="4 5">
    <name type="scientific">Deferribacter desulfuricans (strain DSM 14783 / JCM 11476 / NBRC 101012 / SSM1)</name>
    <dbReference type="NCBI Taxonomy" id="639282"/>
    <lineage>
        <taxon>Bacteria</taxon>
        <taxon>Pseudomonadati</taxon>
        <taxon>Deferribacterota</taxon>
        <taxon>Deferribacteres</taxon>
        <taxon>Deferribacterales</taxon>
        <taxon>Deferribacteraceae</taxon>
        <taxon>Deferribacter</taxon>
    </lineage>
</organism>
<gene>
    <name evidence="4" type="primary">flhG</name>
    <name evidence="4" type="ordered locus">DEFDS_0416</name>
</gene>
<feature type="domain" description="CobQ/CobB/MinD/ParA nucleotide binding" evidence="3">
    <location>
        <begin position="22"/>
        <end position="237"/>
    </location>
</feature>
<evidence type="ECO:0000313" key="5">
    <source>
        <dbReference type="Proteomes" id="UP000001520"/>
    </source>
</evidence>
<dbReference type="SUPFAM" id="SSF52540">
    <property type="entry name" value="P-loop containing nucleoside triphosphate hydrolases"/>
    <property type="match status" value="1"/>
</dbReference>
<keyword evidence="5" id="KW-1185">Reference proteome</keyword>
<dbReference type="GO" id="GO:0005829">
    <property type="term" value="C:cytosol"/>
    <property type="evidence" value="ECO:0007669"/>
    <property type="project" value="TreeGrafter"/>
</dbReference>
<dbReference type="GO" id="GO:0005524">
    <property type="term" value="F:ATP binding"/>
    <property type="evidence" value="ECO:0007669"/>
    <property type="project" value="UniProtKB-KW"/>
</dbReference>
<dbReference type="InterPro" id="IPR025501">
    <property type="entry name" value="MinD_FleN"/>
</dbReference>
<dbReference type="InterPro" id="IPR002586">
    <property type="entry name" value="CobQ/CobB/MinD/ParA_Nub-bd_dom"/>
</dbReference>
<evidence type="ECO:0000256" key="2">
    <source>
        <dbReference type="ARBA" id="ARBA00022840"/>
    </source>
</evidence>
<sequence>MGDQASILRKMAWLKDRKAKYISIASGKGGVGKTNFSVNLAYMLSKFGKKVLLFDADLGLANVDIILNIAPLRTIKDYLNGDAKVDDVVIPNVKGFDVFPASSGFMELSSLSSDDFDKIVDMFLSLDKIYDYIIFDTAAGIAENVLRFITFSDIFVVITLAEPTAITDAYALIKVVNMKIGDLNPYVVVNMVNSEKQGNFVFDNLSKVVKNFLKKEIRYLGSIKRDKNLIKAVANQKIAAEVFPDSDFALGVKNIANKLLSIDEKNRNISIEKFLYMRG</sequence>
<proteinExistence type="predicted"/>
<evidence type="ECO:0000259" key="3">
    <source>
        <dbReference type="Pfam" id="PF01656"/>
    </source>
</evidence>